<keyword evidence="1" id="KW-0548">Nucleotidyltransferase</keyword>
<keyword evidence="5" id="KW-1185">Reference proteome</keyword>
<feature type="compositionally biased region" description="Polar residues" evidence="2">
    <location>
        <begin position="75"/>
        <end position="99"/>
    </location>
</feature>
<dbReference type="STRING" id="341454.A0A4S2MR22"/>
<dbReference type="GO" id="GO:0031380">
    <property type="term" value="C:nuclear RNA-directed RNA polymerase complex"/>
    <property type="evidence" value="ECO:0007669"/>
    <property type="project" value="TreeGrafter"/>
</dbReference>
<dbReference type="GO" id="GO:0003968">
    <property type="term" value="F:RNA-directed RNA polymerase activity"/>
    <property type="evidence" value="ECO:0007669"/>
    <property type="project" value="UniProtKB-KW"/>
</dbReference>
<dbReference type="GO" id="GO:0030422">
    <property type="term" value="P:siRNA processing"/>
    <property type="evidence" value="ECO:0007669"/>
    <property type="project" value="TreeGrafter"/>
</dbReference>
<comment type="catalytic activity">
    <reaction evidence="1">
        <text>RNA(n) + a ribonucleoside 5'-triphosphate = RNA(n+1) + diphosphate</text>
        <dbReference type="Rhea" id="RHEA:21248"/>
        <dbReference type="Rhea" id="RHEA-COMP:14527"/>
        <dbReference type="Rhea" id="RHEA-COMP:17342"/>
        <dbReference type="ChEBI" id="CHEBI:33019"/>
        <dbReference type="ChEBI" id="CHEBI:61557"/>
        <dbReference type="ChEBI" id="CHEBI:140395"/>
        <dbReference type="EC" id="2.7.7.48"/>
    </reaction>
</comment>
<evidence type="ECO:0000313" key="4">
    <source>
        <dbReference type="EMBL" id="TGZ77188.1"/>
    </source>
</evidence>
<evidence type="ECO:0000313" key="5">
    <source>
        <dbReference type="Proteomes" id="UP000298138"/>
    </source>
</evidence>
<dbReference type="Pfam" id="PF05183">
    <property type="entry name" value="RdRP"/>
    <property type="match status" value="1"/>
</dbReference>
<keyword evidence="1" id="KW-0696">RNA-directed RNA polymerase</keyword>
<dbReference type="OrthoDB" id="10055769at2759"/>
<dbReference type="EMBL" id="ML220157">
    <property type="protein sequence ID" value="TGZ77188.1"/>
    <property type="molecule type" value="Genomic_DNA"/>
</dbReference>
<feature type="compositionally biased region" description="Low complexity" evidence="2">
    <location>
        <begin position="117"/>
        <end position="126"/>
    </location>
</feature>
<feature type="compositionally biased region" description="Acidic residues" evidence="2">
    <location>
        <begin position="291"/>
        <end position="301"/>
    </location>
</feature>
<evidence type="ECO:0000256" key="1">
    <source>
        <dbReference type="RuleBase" id="RU363098"/>
    </source>
</evidence>
<dbReference type="InParanoid" id="A0A4S2MR22"/>
<feature type="domain" description="RDRP core" evidence="3">
    <location>
        <begin position="542"/>
        <end position="1226"/>
    </location>
</feature>
<dbReference type="InterPro" id="IPR007855">
    <property type="entry name" value="RDRP"/>
</dbReference>
<gene>
    <name evidence="4" type="ORF">EX30DRAFT_208101</name>
</gene>
<evidence type="ECO:0000256" key="2">
    <source>
        <dbReference type="SAM" id="MobiDB-lite"/>
    </source>
</evidence>
<evidence type="ECO:0000259" key="3">
    <source>
        <dbReference type="Pfam" id="PF05183"/>
    </source>
</evidence>
<feature type="compositionally biased region" description="Basic and acidic residues" evidence="2">
    <location>
        <begin position="7"/>
        <end position="22"/>
    </location>
</feature>
<accession>A0A4S2MR22</accession>
<dbReference type="Proteomes" id="UP000298138">
    <property type="component" value="Unassembled WGS sequence"/>
</dbReference>
<dbReference type="InterPro" id="IPR057596">
    <property type="entry name" value="RDRP_core"/>
</dbReference>
<feature type="compositionally biased region" description="Polar residues" evidence="2">
    <location>
        <begin position="308"/>
        <end position="317"/>
    </location>
</feature>
<keyword evidence="1" id="KW-0694">RNA-binding</keyword>
<dbReference type="EC" id="2.7.7.48" evidence="1"/>
<feature type="region of interest" description="Disordered" evidence="2">
    <location>
        <begin position="1408"/>
        <end position="1430"/>
    </location>
</feature>
<comment type="similarity">
    <text evidence="1">Belongs to the RdRP family.</text>
</comment>
<feature type="region of interest" description="Disordered" evidence="2">
    <location>
        <begin position="1"/>
        <end position="329"/>
    </location>
</feature>
<sequence>MATHSDSAGKPDIRRERFRKPQNEAVYGSTKSEEKGSYGSQYLPTVPSPPPTPPRLSDVRSPRRSSKNGVKYSALSFSQTGTPQPSRTNTPYSFASLTTKKPKNHSFKKVETTINLDSSSDESSQSPGGVRISERSRRQHRQENSAPHYPKIPVINLDSGSDVESYFSAIDSPSQRKRVGSAFESHLPTPPPDDSSPQKKTGGPQRRTNYACESFQKTQGAGHQSRRTGKRPTSIPEVPSATSSFDSHTAPSSFDTDYRSSRSTPLLTAQTSFASQSDVNSSFDPYRDYEDIPTEEDEPSLDPDPVSRKNNSFTTSQYKDESDDSTVQSRRCVVRNHRKLQERNVIEELDSDYIPDSDEERLLALQREFAVNPLEPLVPLTKQQSSLESSRSSDDEFGITEDLAEELSKLVIDKTDNVPEDPPPTKRPFSQFPYFIQHEITRLALDMGFSLKECEDELPELAHKHGSALLDAETRDAFVEAFDRLRIALSSHRDNLQHSSEHKKISKIGDSVWVALRSSRNWPDNVHLSGKLEYSNQDGFDFHLNPLSFSQGYRFSYRFGADRFLMLKLPSIKASTPKYELPRGIRDLGPDEIQRRLREWLRTTRINILNRTWRCFYVREHSESTTVKGVKQTATFMRAFFFAETGVGLGKCFALTKRYLRLEDAKTVLKNRLLCRDEMTREELILWHMPISKIMAKIAAEPNLEQRGGMFAKAWSRISLSLSTSRPTVTFTPDQIRYVEDTYSTPSIPALKPAIMDDGCCICSPQVMRRIRDILGLEETPAAVQGRLGGAKGMWFIDPDADWSSEALWIQIRPSQLKYPPHDSDSDPETADWARLTLFVIKPAKQPMAGHLNSQLIPILSERKVPTSTFEDLLNQDLEQELGELLKASRSRINLRCWLNGPGGMSRERDRDTSGEVRGHDSGKPFDDLETIAFLVDAGFEPSKCHYLVKLLAKVVETRCNSVTDRVHISVPQSTTAFCIADPTGTLEPGTISLNLGGFMDTKDQSKITMLEGEVLVTRNPAHLPSDIQKVRAVCPTHPGLRRLQNVAIFSTKGDYPLAGLLSGGDYDGDTVWVTWDSRLVKPFQNSSNNYLSFTEDSWFVKPSLAPSDLNPDPSDPEFFSQFFTQGFSASLIDNLTGYCTSILERYIYSMGRKIRLDSNAVYCAKLCGFFVDAPKQGLFPTPKTLNLLDRISRKARHAGELRYKTPTNRILDSKDRETCFILDYLVLHVARNKADEKKKEFEQNPILSNMDPDLLVHINKIVDMADELARNGNHGPRTVIKDLEKKLHDLKDRWCTEMNGVTSESFHSRLEGIYDTYRAMRPPSGKEHLMDPCVALWAVNPDEAGSPWCKLRAALAFKICTNSTTSFPWWMAAWELALFKAVEQRNKRNVQAPRVVAVDMYTALKPSKQARKMPEPSLYHSDAGTRSLS</sequence>
<keyword evidence="1" id="KW-0808">Transferase</keyword>
<name>A0A4S2MR22_9PEZI</name>
<feature type="compositionally biased region" description="Polar residues" evidence="2">
    <location>
        <begin position="240"/>
        <end position="283"/>
    </location>
</feature>
<organism evidence="4 5">
    <name type="scientific">Ascodesmis nigricans</name>
    <dbReference type="NCBI Taxonomy" id="341454"/>
    <lineage>
        <taxon>Eukaryota</taxon>
        <taxon>Fungi</taxon>
        <taxon>Dikarya</taxon>
        <taxon>Ascomycota</taxon>
        <taxon>Pezizomycotina</taxon>
        <taxon>Pezizomycetes</taxon>
        <taxon>Pezizales</taxon>
        <taxon>Ascodesmidaceae</taxon>
        <taxon>Ascodesmis</taxon>
    </lineage>
</organism>
<dbReference type="PANTHER" id="PTHR23079:SF14">
    <property type="entry name" value="RNA-DEPENDENT RNA POLYMERASE"/>
    <property type="match status" value="1"/>
</dbReference>
<proteinExistence type="inferred from homology"/>
<protein>
    <recommendedName>
        <fullName evidence="1">RNA-dependent RNA polymerase</fullName>
        <ecNumber evidence="1">2.7.7.48</ecNumber>
    </recommendedName>
</protein>
<dbReference type="PANTHER" id="PTHR23079">
    <property type="entry name" value="RNA-DEPENDENT RNA POLYMERASE"/>
    <property type="match status" value="1"/>
</dbReference>
<dbReference type="GO" id="GO:0003723">
    <property type="term" value="F:RNA binding"/>
    <property type="evidence" value="ECO:0007669"/>
    <property type="project" value="UniProtKB-KW"/>
</dbReference>
<reference evidence="4 5" key="1">
    <citation type="submission" date="2019-04" db="EMBL/GenBank/DDBJ databases">
        <title>Comparative genomics and transcriptomics to analyze fruiting body development in filamentous ascomycetes.</title>
        <authorList>
            <consortium name="DOE Joint Genome Institute"/>
            <person name="Lutkenhaus R."/>
            <person name="Traeger S."/>
            <person name="Breuer J."/>
            <person name="Kuo A."/>
            <person name="Lipzen A."/>
            <person name="Pangilinan J."/>
            <person name="Dilworth D."/>
            <person name="Sandor L."/>
            <person name="Poggeler S."/>
            <person name="Barry K."/>
            <person name="Grigoriev I.V."/>
            <person name="Nowrousian M."/>
        </authorList>
    </citation>
    <scope>NUCLEOTIDE SEQUENCE [LARGE SCALE GENOMIC DNA]</scope>
    <source>
        <strain evidence="4 5">CBS 389.68</strain>
    </source>
</reference>